<comment type="similarity">
    <text evidence="1">Belongs to the TRAFAC class TrmE-Era-EngA-EngB-Septin-like GTPase superfamily. AIG1/Toc34/Toc159-like paraseptin GTPase family. IAN subfamily.</text>
</comment>
<dbReference type="KEGG" id="prob:127235679"/>
<evidence type="ECO:0000256" key="1">
    <source>
        <dbReference type="ARBA" id="ARBA00008535"/>
    </source>
</evidence>
<dbReference type="GO" id="GO:0005525">
    <property type="term" value="F:GTP binding"/>
    <property type="evidence" value="ECO:0007669"/>
    <property type="project" value="UniProtKB-KW"/>
</dbReference>
<evidence type="ECO:0000313" key="6">
    <source>
        <dbReference type="Proteomes" id="UP001152836"/>
    </source>
</evidence>
<organism evidence="5 6">
    <name type="scientific">Phodopus roborovskii</name>
    <name type="common">Roborovski's desert hamster</name>
    <name type="synonym">Cricetulus roborovskii</name>
    <dbReference type="NCBI Taxonomy" id="109678"/>
    <lineage>
        <taxon>Eukaryota</taxon>
        <taxon>Metazoa</taxon>
        <taxon>Chordata</taxon>
        <taxon>Craniata</taxon>
        <taxon>Vertebrata</taxon>
        <taxon>Euteleostomi</taxon>
        <taxon>Mammalia</taxon>
        <taxon>Eutheria</taxon>
        <taxon>Euarchontoglires</taxon>
        <taxon>Glires</taxon>
        <taxon>Rodentia</taxon>
        <taxon>Myomorpha</taxon>
        <taxon>Muroidea</taxon>
        <taxon>Cricetidae</taxon>
        <taxon>Cricetinae</taxon>
        <taxon>Phodopus</taxon>
    </lineage>
</organism>
<reference evidence="5" key="1">
    <citation type="submission" date="2022-06" db="EMBL/GenBank/DDBJ databases">
        <authorList>
            <person name="Andreotti S."/>
            <person name="Wyler E."/>
        </authorList>
    </citation>
    <scope>NUCLEOTIDE SEQUENCE</scope>
</reference>
<dbReference type="SUPFAM" id="SSF52540">
    <property type="entry name" value="P-loop containing nucleoside triphosphate hydrolases"/>
    <property type="match status" value="1"/>
</dbReference>
<dbReference type="RefSeq" id="XP_051058995.1">
    <property type="nucleotide sequence ID" value="XM_051203038.1"/>
</dbReference>
<comment type="caution">
    <text evidence="5">The sequence shown here is derived from an EMBL/GenBank/DDBJ whole genome shotgun (WGS) entry which is preliminary data.</text>
</comment>
<dbReference type="EMBL" id="CALSGD010001555">
    <property type="protein sequence ID" value="CAH7159396.1"/>
    <property type="molecule type" value="Genomic_DNA"/>
</dbReference>
<dbReference type="InterPro" id="IPR027417">
    <property type="entry name" value="P-loop_NTPase"/>
</dbReference>
<protein>
    <submittedName>
        <fullName evidence="5">Gimap6 protein</fullName>
    </submittedName>
</protein>
<dbReference type="AlphaFoldDB" id="A0AAV0A1H8"/>
<dbReference type="PROSITE" id="PS51720">
    <property type="entry name" value="G_AIG1"/>
    <property type="match status" value="1"/>
</dbReference>
<dbReference type="GO" id="GO:0005829">
    <property type="term" value="C:cytosol"/>
    <property type="evidence" value="ECO:0007669"/>
    <property type="project" value="TreeGrafter"/>
</dbReference>
<evidence type="ECO:0000259" key="4">
    <source>
        <dbReference type="PROSITE" id="PS51720"/>
    </source>
</evidence>
<proteinExistence type="inferred from homology"/>
<dbReference type="PANTHER" id="PTHR10903">
    <property type="entry name" value="GTPASE, IMAP FAMILY MEMBER-RELATED"/>
    <property type="match status" value="1"/>
</dbReference>
<gene>
    <name evidence="5" type="primary">Gimap6</name>
    <name evidence="5" type="ORF">PHOROB_LOCUS14704</name>
</gene>
<keyword evidence="2" id="KW-0547">Nucleotide-binding</keyword>
<dbReference type="Proteomes" id="UP001152836">
    <property type="component" value="Unassembled WGS sequence"/>
</dbReference>
<evidence type="ECO:0000256" key="3">
    <source>
        <dbReference type="ARBA" id="ARBA00023134"/>
    </source>
</evidence>
<name>A0AAV0A1H8_PHORO</name>
<keyword evidence="3" id="KW-0342">GTP-binding</keyword>
<dbReference type="InterPro" id="IPR045058">
    <property type="entry name" value="GIMA/IAN/Toc"/>
</dbReference>
<evidence type="ECO:0000256" key="2">
    <source>
        <dbReference type="ARBA" id="ARBA00022741"/>
    </source>
</evidence>
<dbReference type="Gene3D" id="3.40.50.300">
    <property type="entry name" value="P-loop containing nucleotide triphosphate hydrolases"/>
    <property type="match status" value="1"/>
</dbReference>
<dbReference type="Pfam" id="PF04548">
    <property type="entry name" value="AIG1"/>
    <property type="match status" value="1"/>
</dbReference>
<dbReference type="CDD" id="cd01852">
    <property type="entry name" value="AIG1"/>
    <property type="match status" value="1"/>
</dbReference>
<dbReference type="FunFam" id="3.40.50.300:FF:000366">
    <property type="entry name" value="GTPase, IMAP family member 2"/>
    <property type="match status" value="1"/>
</dbReference>
<dbReference type="GeneID" id="127235679"/>
<accession>A0AAV0A1H8</accession>
<feature type="domain" description="AIG1-type G" evidence="4">
    <location>
        <begin position="84"/>
        <end position="284"/>
    </location>
</feature>
<dbReference type="CTD" id="474344"/>
<dbReference type="InterPro" id="IPR006703">
    <property type="entry name" value="G_AIG1"/>
</dbReference>
<sequence length="286" mass="32110">METFFWLLGSTYKKYCSLAPSGKPEPSWECKAAGDRKRSHYCLSVSPMVEEECGHSPQKNPTRHVPLDSAQGLTKGLKEKELTPKRLQILLVGRTGSGKSATGNSILGRQVFESRISARPVTMTFQKGSRQWTEKELEVIDTPDILSSQDKPEVAAEICSVLASPGPHVVLLVIQVGRYTAEDQQAARRLQEIFGKGILAYTILVFTRKEDLDEGSLEEYIQENSNKSLDDLDVACERRHCGFNNRAQEDEQKAQLKDLMEKIEMILWENEGHCYSIKPPNVPSKV</sequence>
<evidence type="ECO:0000313" key="5">
    <source>
        <dbReference type="EMBL" id="CAH7159396.1"/>
    </source>
</evidence>
<dbReference type="PANTHER" id="PTHR10903:SF144">
    <property type="entry name" value="GTPASE IMAP FAMILY MEMBER 6"/>
    <property type="match status" value="1"/>
</dbReference>
<keyword evidence="6" id="KW-1185">Reference proteome</keyword>